<dbReference type="Proteomes" id="UP000789525">
    <property type="component" value="Unassembled WGS sequence"/>
</dbReference>
<reference evidence="1" key="1">
    <citation type="submission" date="2021-06" db="EMBL/GenBank/DDBJ databases">
        <authorList>
            <person name="Kallberg Y."/>
            <person name="Tangrot J."/>
            <person name="Rosling A."/>
        </authorList>
    </citation>
    <scope>NUCLEOTIDE SEQUENCE</scope>
    <source>
        <strain evidence="1">CL356</strain>
    </source>
</reference>
<accession>A0ACA9Q614</accession>
<evidence type="ECO:0000313" key="1">
    <source>
        <dbReference type="EMBL" id="CAG8737121.1"/>
    </source>
</evidence>
<protein>
    <submittedName>
        <fullName evidence="1">419_t:CDS:1</fullName>
    </submittedName>
</protein>
<comment type="caution">
    <text evidence="1">The sequence shown here is derived from an EMBL/GenBank/DDBJ whole genome shotgun (WGS) entry which is preliminary data.</text>
</comment>
<sequence length="61" mass="6661">MDSQGQEKTNKAEIEIENVMDPEIDTPKKDLYPTFLKNQLDLSAGDITVTLVIANIGAILG</sequence>
<name>A0ACA9Q614_9GLOM</name>
<keyword evidence="2" id="KW-1185">Reference proteome</keyword>
<gene>
    <name evidence="1" type="ORF">ACOLOM_LOCUS11966</name>
</gene>
<feature type="non-terminal residue" evidence="1">
    <location>
        <position position="61"/>
    </location>
</feature>
<dbReference type="EMBL" id="CAJVPT010045933">
    <property type="protein sequence ID" value="CAG8737121.1"/>
    <property type="molecule type" value="Genomic_DNA"/>
</dbReference>
<organism evidence="1 2">
    <name type="scientific">Acaulospora colombiana</name>
    <dbReference type="NCBI Taxonomy" id="27376"/>
    <lineage>
        <taxon>Eukaryota</taxon>
        <taxon>Fungi</taxon>
        <taxon>Fungi incertae sedis</taxon>
        <taxon>Mucoromycota</taxon>
        <taxon>Glomeromycotina</taxon>
        <taxon>Glomeromycetes</taxon>
        <taxon>Diversisporales</taxon>
        <taxon>Acaulosporaceae</taxon>
        <taxon>Acaulospora</taxon>
    </lineage>
</organism>
<proteinExistence type="predicted"/>
<evidence type="ECO:0000313" key="2">
    <source>
        <dbReference type="Proteomes" id="UP000789525"/>
    </source>
</evidence>